<accession>A0A4R7ZS18</accession>
<dbReference type="EMBL" id="SODF01000002">
    <property type="protein sequence ID" value="TDW18230.1"/>
    <property type="molecule type" value="Genomic_DNA"/>
</dbReference>
<dbReference type="PANTHER" id="PTHR30055">
    <property type="entry name" value="HTH-TYPE TRANSCRIPTIONAL REGULATOR RUTR"/>
    <property type="match status" value="1"/>
</dbReference>
<dbReference type="Gene3D" id="1.10.357.10">
    <property type="entry name" value="Tetracycline Repressor, domain 2"/>
    <property type="match status" value="1"/>
</dbReference>
<dbReference type="InterPro" id="IPR001647">
    <property type="entry name" value="HTH_TetR"/>
</dbReference>
<keyword evidence="2 4" id="KW-0238">DNA-binding</keyword>
<evidence type="ECO:0000313" key="6">
    <source>
        <dbReference type="EMBL" id="TDW18230.1"/>
    </source>
</evidence>
<organism evidence="6 7">
    <name type="scientific">Kribbella kalugense</name>
    <dbReference type="NCBI Taxonomy" id="2512221"/>
    <lineage>
        <taxon>Bacteria</taxon>
        <taxon>Bacillati</taxon>
        <taxon>Actinomycetota</taxon>
        <taxon>Actinomycetes</taxon>
        <taxon>Propionibacteriales</taxon>
        <taxon>Kribbellaceae</taxon>
        <taxon>Kribbella</taxon>
    </lineage>
</organism>
<dbReference type="PANTHER" id="PTHR30055:SF234">
    <property type="entry name" value="HTH-TYPE TRANSCRIPTIONAL REGULATOR BETI"/>
    <property type="match status" value="1"/>
</dbReference>
<dbReference type="InterPro" id="IPR009057">
    <property type="entry name" value="Homeodomain-like_sf"/>
</dbReference>
<dbReference type="AlphaFoldDB" id="A0A4R7ZS18"/>
<dbReference type="Gene3D" id="1.10.10.60">
    <property type="entry name" value="Homeodomain-like"/>
    <property type="match status" value="1"/>
</dbReference>
<feature type="DNA-binding region" description="H-T-H motif" evidence="4">
    <location>
        <begin position="40"/>
        <end position="59"/>
    </location>
</feature>
<gene>
    <name evidence="6" type="ORF">EV650_4814</name>
</gene>
<reference evidence="6 7" key="1">
    <citation type="submission" date="2019-03" db="EMBL/GenBank/DDBJ databases">
        <title>Genomic Encyclopedia of Type Strains, Phase III (KMG-III): the genomes of soil and plant-associated and newly described type strains.</title>
        <authorList>
            <person name="Whitman W."/>
        </authorList>
    </citation>
    <scope>NUCLEOTIDE SEQUENCE [LARGE SCALE GENOMIC DNA]</scope>
    <source>
        <strain evidence="6 7">VKM Ac-2570</strain>
    </source>
</reference>
<dbReference type="InterPro" id="IPR036271">
    <property type="entry name" value="Tet_transcr_reg_TetR-rel_C_sf"/>
</dbReference>
<dbReference type="SUPFAM" id="SSF46689">
    <property type="entry name" value="Homeodomain-like"/>
    <property type="match status" value="1"/>
</dbReference>
<keyword evidence="1" id="KW-0805">Transcription regulation</keyword>
<protein>
    <submittedName>
        <fullName evidence="6">TetR family transcriptional regulator</fullName>
    </submittedName>
</protein>
<keyword evidence="7" id="KW-1185">Reference proteome</keyword>
<evidence type="ECO:0000256" key="1">
    <source>
        <dbReference type="ARBA" id="ARBA00023015"/>
    </source>
</evidence>
<evidence type="ECO:0000256" key="4">
    <source>
        <dbReference type="PROSITE-ProRule" id="PRU00335"/>
    </source>
</evidence>
<evidence type="ECO:0000256" key="2">
    <source>
        <dbReference type="ARBA" id="ARBA00023125"/>
    </source>
</evidence>
<dbReference type="PROSITE" id="PS50977">
    <property type="entry name" value="HTH_TETR_2"/>
    <property type="match status" value="1"/>
</dbReference>
<dbReference type="InterPro" id="IPR050109">
    <property type="entry name" value="HTH-type_TetR-like_transc_reg"/>
</dbReference>
<dbReference type="GO" id="GO:0003700">
    <property type="term" value="F:DNA-binding transcription factor activity"/>
    <property type="evidence" value="ECO:0007669"/>
    <property type="project" value="TreeGrafter"/>
</dbReference>
<evidence type="ECO:0000256" key="3">
    <source>
        <dbReference type="ARBA" id="ARBA00023163"/>
    </source>
</evidence>
<evidence type="ECO:0000313" key="7">
    <source>
        <dbReference type="Proteomes" id="UP000295447"/>
    </source>
</evidence>
<name>A0A4R7ZS18_9ACTN</name>
<evidence type="ECO:0000259" key="5">
    <source>
        <dbReference type="PROSITE" id="PS50977"/>
    </source>
</evidence>
<dbReference type="Proteomes" id="UP000295447">
    <property type="component" value="Unassembled WGS sequence"/>
</dbReference>
<proteinExistence type="predicted"/>
<dbReference type="Pfam" id="PF00440">
    <property type="entry name" value="TetR_N"/>
    <property type="match status" value="1"/>
</dbReference>
<comment type="caution">
    <text evidence="6">The sequence shown here is derived from an EMBL/GenBank/DDBJ whole genome shotgun (WGS) entry which is preliminary data.</text>
</comment>
<feature type="domain" description="HTH tetR-type" evidence="5">
    <location>
        <begin position="17"/>
        <end position="77"/>
    </location>
</feature>
<dbReference type="GO" id="GO:0000976">
    <property type="term" value="F:transcription cis-regulatory region binding"/>
    <property type="evidence" value="ECO:0007669"/>
    <property type="project" value="TreeGrafter"/>
</dbReference>
<keyword evidence="3" id="KW-0804">Transcription</keyword>
<sequence>MCYVLNVRSGNQTFIEAARREQLARCAVEVIAEAGVAKASMARIAERARVSVGVISYHFGNRAGLIDAVVGEVARSAVELMEPLIVGQSTATGGLRALITSNLEFMRLHPDEIKALLDIIRADEGVYAAQGGKAVEDVQRVLRWGQRTGEFGDFDTLVMATSIRAAIDAVPPMITSDLDLTAYGEQLADLFERATRKEGN</sequence>
<dbReference type="SUPFAM" id="SSF48498">
    <property type="entry name" value="Tetracyclin repressor-like, C-terminal domain"/>
    <property type="match status" value="1"/>
</dbReference>